<keyword evidence="1 4" id="KW-0560">Oxidoreductase</keyword>
<dbReference type="PROSITE" id="PS00065">
    <property type="entry name" value="D_2_HYDROXYACID_DH_1"/>
    <property type="match status" value="1"/>
</dbReference>
<dbReference type="InterPro" id="IPR006140">
    <property type="entry name" value="D-isomer_DH_NAD-bd"/>
</dbReference>
<dbReference type="InterPro" id="IPR036291">
    <property type="entry name" value="NAD(P)-bd_dom_sf"/>
</dbReference>
<name>A0A3B0R9W1_9ZZZZ</name>
<accession>A0A3B0R9W1</accession>
<proteinExistence type="predicted"/>
<feature type="domain" description="D-isomer specific 2-hydroxyacid dehydrogenase NAD-binding" evidence="3">
    <location>
        <begin position="108"/>
        <end position="279"/>
    </location>
</feature>
<evidence type="ECO:0000256" key="1">
    <source>
        <dbReference type="ARBA" id="ARBA00023002"/>
    </source>
</evidence>
<dbReference type="PANTHER" id="PTHR43333:SF1">
    <property type="entry name" value="D-ISOMER SPECIFIC 2-HYDROXYACID DEHYDROGENASE NAD-BINDING DOMAIN-CONTAINING PROTEIN"/>
    <property type="match status" value="1"/>
</dbReference>
<dbReference type="EMBL" id="UOEC01000041">
    <property type="protein sequence ID" value="VAV88277.1"/>
    <property type="molecule type" value="Genomic_DNA"/>
</dbReference>
<evidence type="ECO:0000259" key="3">
    <source>
        <dbReference type="Pfam" id="PF02826"/>
    </source>
</evidence>
<dbReference type="AlphaFoldDB" id="A0A3B0R9W1"/>
<dbReference type="Gene3D" id="3.40.50.720">
    <property type="entry name" value="NAD(P)-binding Rossmann-like Domain"/>
    <property type="match status" value="2"/>
</dbReference>
<organism evidence="4">
    <name type="scientific">hydrothermal vent metagenome</name>
    <dbReference type="NCBI Taxonomy" id="652676"/>
    <lineage>
        <taxon>unclassified sequences</taxon>
        <taxon>metagenomes</taxon>
        <taxon>ecological metagenomes</taxon>
    </lineage>
</organism>
<dbReference type="EC" id="1.1.1.95" evidence="4"/>
<dbReference type="CDD" id="cd12164">
    <property type="entry name" value="GDH_like_2"/>
    <property type="match status" value="1"/>
</dbReference>
<protein>
    <submittedName>
        <fullName evidence="4">D-3-phosphoglycerate dehydrogenase</fullName>
        <ecNumber evidence="4">1.1.1.95</ecNumber>
    </submittedName>
</protein>
<dbReference type="SUPFAM" id="SSF51735">
    <property type="entry name" value="NAD(P)-binding Rossmann-fold domains"/>
    <property type="match status" value="1"/>
</dbReference>
<dbReference type="GO" id="GO:0051287">
    <property type="term" value="F:NAD binding"/>
    <property type="evidence" value="ECO:0007669"/>
    <property type="project" value="InterPro"/>
</dbReference>
<gene>
    <name evidence="4" type="ORF">MNBD_ALPHA08-1917</name>
</gene>
<dbReference type="GO" id="GO:0004617">
    <property type="term" value="F:phosphoglycerate dehydrogenase activity"/>
    <property type="evidence" value="ECO:0007669"/>
    <property type="project" value="UniProtKB-EC"/>
</dbReference>
<evidence type="ECO:0000313" key="4">
    <source>
        <dbReference type="EMBL" id="VAV88277.1"/>
    </source>
</evidence>
<evidence type="ECO:0000256" key="2">
    <source>
        <dbReference type="ARBA" id="ARBA00023027"/>
    </source>
</evidence>
<dbReference type="Pfam" id="PF02826">
    <property type="entry name" value="2-Hacid_dh_C"/>
    <property type="match status" value="1"/>
</dbReference>
<reference evidence="4" key="1">
    <citation type="submission" date="2018-06" db="EMBL/GenBank/DDBJ databases">
        <authorList>
            <person name="Zhirakovskaya E."/>
        </authorList>
    </citation>
    <scope>NUCLEOTIDE SEQUENCE</scope>
</reference>
<dbReference type="PANTHER" id="PTHR43333">
    <property type="entry name" value="2-HACID_DH_C DOMAIN-CONTAINING PROTEIN"/>
    <property type="match status" value="1"/>
</dbReference>
<keyword evidence="2" id="KW-0520">NAD</keyword>
<dbReference type="InterPro" id="IPR029752">
    <property type="entry name" value="D-isomer_DH_CS1"/>
</dbReference>
<sequence length="314" mass="34421">MSAIIPFVAQLDDDETRLWQSVLRDALPGYQVVAFEQLDEAQRAGVEVAIVADPDPGDLALLPNLKWVQSLWAGVERLMTELPNAGFDIVRLTDPQLAADMSEAALAWTLYLHRDMPAYRVQQERKIWQHHELPLPSQRCVGVLGLGKLGTAAAGRLLANGFEVCGWSRSKAEIARVTTYAGPDGLSQILKRSDILIVLVPLTDQTHSLLNEETLALLPNGASIINFARGPVINDQALLAALDSGHLKHAVLDVFDIEPLPQDSPLWQHPKVTVLPHISARTNYHTASVLAAGNITRFFKNGEMPTVVDKTLGY</sequence>